<evidence type="ECO:0000256" key="10">
    <source>
        <dbReference type="ARBA" id="ARBA00022679"/>
    </source>
</evidence>
<evidence type="ECO:0000256" key="16">
    <source>
        <dbReference type="ARBA" id="ARBA00023209"/>
    </source>
</evidence>
<organism evidence="20 21">
    <name type="scientific">Fermentimonas caenicola</name>
    <dbReference type="NCBI Taxonomy" id="1562970"/>
    <lineage>
        <taxon>Bacteria</taxon>
        <taxon>Pseudomonadati</taxon>
        <taxon>Bacteroidota</taxon>
        <taxon>Bacteroidia</taxon>
        <taxon>Bacteroidales</taxon>
        <taxon>Dysgonomonadaceae</taxon>
        <taxon>Fermentimonas</taxon>
    </lineage>
</organism>
<reference evidence="20 21" key="1">
    <citation type="submission" date="2014-08" db="EMBL/GenBank/DDBJ databases">
        <authorList>
            <person name="Wibberg D."/>
        </authorList>
    </citation>
    <scope>NUCLEOTIDE SEQUENCE [LARGE SCALE GENOMIC DNA]</scope>
    <source>
        <strain evidence="21">ING2-E5B</strain>
    </source>
</reference>
<evidence type="ECO:0000313" key="20">
    <source>
        <dbReference type="EMBL" id="CEA15997.1"/>
    </source>
</evidence>
<evidence type="ECO:0000256" key="19">
    <source>
        <dbReference type="SAM" id="Phobius"/>
    </source>
</evidence>
<feature type="transmembrane region" description="Helical" evidence="19">
    <location>
        <begin position="64"/>
        <end position="81"/>
    </location>
</feature>
<evidence type="ECO:0000313" key="21">
    <source>
        <dbReference type="Proteomes" id="UP000032417"/>
    </source>
</evidence>
<comment type="pathway">
    <text evidence="3 18">Phospholipid metabolism; CDP-diacylglycerol biosynthesis; CDP-diacylglycerol from sn-glycerol 3-phosphate: step 3/3.</text>
</comment>
<keyword evidence="14" id="KW-0443">Lipid metabolism</keyword>
<feature type="transmembrane region" description="Helical" evidence="19">
    <location>
        <begin position="151"/>
        <end position="171"/>
    </location>
</feature>
<dbReference type="STRING" id="1562970.ING2E5B_1247"/>
<dbReference type="Proteomes" id="UP000032417">
    <property type="component" value="Chromosome 1"/>
</dbReference>
<dbReference type="OrthoDB" id="9799199at2"/>
<evidence type="ECO:0000256" key="17">
    <source>
        <dbReference type="ARBA" id="ARBA00023264"/>
    </source>
</evidence>
<evidence type="ECO:0000256" key="13">
    <source>
        <dbReference type="ARBA" id="ARBA00022989"/>
    </source>
</evidence>
<keyword evidence="16" id="KW-0594">Phospholipid biosynthesis</keyword>
<keyword evidence="15 19" id="KW-0472">Membrane</keyword>
<dbReference type="GO" id="GO:0005886">
    <property type="term" value="C:plasma membrane"/>
    <property type="evidence" value="ECO:0007669"/>
    <property type="project" value="UniProtKB-SubCell"/>
</dbReference>
<comment type="catalytic activity">
    <reaction evidence="1 18">
        <text>a 1,2-diacyl-sn-glycero-3-phosphate + CTP + H(+) = a CDP-1,2-diacyl-sn-glycerol + diphosphate</text>
        <dbReference type="Rhea" id="RHEA:16229"/>
        <dbReference type="ChEBI" id="CHEBI:15378"/>
        <dbReference type="ChEBI" id="CHEBI:33019"/>
        <dbReference type="ChEBI" id="CHEBI:37563"/>
        <dbReference type="ChEBI" id="CHEBI:58332"/>
        <dbReference type="ChEBI" id="CHEBI:58608"/>
        <dbReference type="EC" id="2.7.7.41"/>
    </reaction>
</comment>
<evidence type="ECO:0000256" key="14">
    <source>
        <dbReference type="ARBA" id="ARBA00023098"/>
    </source>
</evidence>
<proteinExistence type="inferred from homology"/>
<keyword evidence="12 18" id="KW-0548">Nucleotidyltransferase</keyword>
<protein>
    <recommendedName>
        <fullName evidence="7 18">Phosphatidate cytidylyltransferase</fullName>
        <ecNumber evidence="6 18">2.7.7.41</ecNumber>
    </recommendedName>
</protein>
<keyword evidence="10 18" id="KW-0808">Transferase</keyword>
<keyword evidence="8" id="KW-1003">Cell membrane</keyword>
<dbReference type="PANTHER" id="PTHR46382">
    <property type="entry name" value="PHOSPHATIDATE CYTIDYLYLTRANSFERASE"/>
    <property type="match status" value="1"/>
</dbReference>
<dbReference type="GO" id="GO:0004605">
    <property type="term" value="F:phosphatidate cytidylyltransferase activity"/>
    <property type="evidence" value="ECO:0007669"/>
    <property type="project" value="UniProtKB-EC"/>
</dbReference>
<keyword evidence="9" id="KW-0444">Lipid biosynthesis</keyword>
<evidence type="ECO:0000256" key="18">
    <source>
        <dbReference type="RuleBase" id="RU003938"/>
    </source>
</evidence>
<dbReference type="GO" id="GO:0016024">
    <property type="term" value="P:CDP-diacylglycerol biosynthetic process"/>
    <property type="evidence" value="ECO:0007669"/>
    <property type="project" value="UniProtKB-UniPathway"/>
</dbReference>
<feature type="transmembrane region" description="Helical" evidence="19">
    <location>
        <begin position="9"/>
        <end position="28"/>
    </location>
</feature>
<evidence type="ECO:0000256" key="6">
    <source>
        <dbReference type="ARBA" id="ARBA00012487"/>
    </source>
</evidence>
<evidence type="ECO:0000256" key="7">
    <source>
        <dbReference type="ARBA" id="ARBA00019373"/>
    </source>
</evidence>
<keyword evidence="21" id="KW-1185">Reference proteome</keyword>
<sequence length="283" mass="31810">MNLLNIRDLITRAAAGILYILIILLGVLGGRYPFIIIFSFILGIALFEFYRMMEKDTSHAISKIFNITMGVLIFLAAFLYLENISKYLLPATVLAYFLILISSTTFIKRDDVLHGIIYSAFGQLYITLPLCLLMLISYSQPFNYGNNNYDHILILALFVFLWVSDTAAYFIGSLIGKHKLIEHISPKKSIEGFIAGIFFTVISSFIFAKLFPDLSIAFWSIYAIIVSLFGTLGDLFESLIKRTSSVKDSGNLIPGHGGILDRIDSLIVAIPAVFLYFIIYFTI</sequence>
<dbReference type="InterPro" id="IPR000374">
    <property type="entry name" value="PC_trans"/>
</dbReference>
<dbReference type="HOGENOM" id="CLU_037294_3_2_10"/>
<evidence type="ECO:0000256" key="1">
    <source>
        <dbReference type="ARBA" id="ARBA00001698"/>
    </source>
</evidence>
<dbReference type="PANTHER" id="PTHR46382:SF1">
    <property type="entry name" value="PHOSPHATIDATE CYTIDYLYLTRANSFERASE"/>
    <property type="match status" value="1"/>
</dbReference>
<dbReference type="PATRIC" id="fig|1562970.3.peg.1233"/>
<dbReference type="AlphaFoldDB" id="A0A098C235"/>
<evidence type="ECO:0000256" key="9">
    <source>
        <dbReference type="ARBA" id="ARBA00022516"/>
    </source>
</evidence>
<feature type="transmembrane region" description="Helical" evidence="19">
    <location>
        <begin position="116"/>
        <end position="139"/>
    </location>
</feature>
<comment type="subcellular location">
    <subcellularLocation>
        <location evidence="2">Cell membrane</location>
        <topology evidence="2">Multi-pass membrane protein</topology>
    </subcellularLocation>
</comment>
<evidence type="ECO:0000256" key="3">
    <source>
        <dbReference type="ARBA" id="ARBA00005119"/>
    </source>
</evidence>
<gene>
    <name evidence="20" type="ORF">ING2E5B_1247</name>
</gene>
<name>A0A098C235_9BACT</name>
<evidence type="ECO:0000256" key="15">
    <source>
        <dbReference type="ARBA" id="ARBA00023136"/>
    </source>
</evidence>
<feature type="transmembrane region" description="Helical" evidence="19">
    <location>
        <begin position="216"/>
        <end position="236"/>
    </location>
</feature>
<keyword evidence="13 19" id="KW-1133">Transmembrane helix</keyword>
<dbReference type="Pfam" id="PF01148">
    <property type="entry name" value="CTP_transf_1"/>
    <property type="match status" value="1"/>
</dbReference>
<evidence type="ECO:0000256" key="8">
    <source>
        <dbReference type="ARBA" id="ARBA00022475"/>
    </source>
</evidence>
<comment type="pathway">
    <text evidence="4">Lipid metabolism.</text>
</comment>
<evidence type="ECO:0000256" key="12">
    <source>
        <dbReference type="ARBA" id="ARBA00022695"/>
    </source>
</evidence>
<dbReference type="KEGG" id="pbt:ING2E5B_1247"/>
<dbReference type="UniPathway" id="UPA00557">
    <property type="reaction ID" value="UER00614"/>
</dbReference>
<keyword evidence="17" id="KW-1208">Phospholipid metabolism</keyword>
<feature type="transmembrane region" description="Helical" evidence="19">
    <location>
        <begin position="263"/>
        <end position="282"/>
    </location>
</feature>
<feature type="transmembrane region" description="Helical" evidence="19">
    <location>
        <begin position="87"/>
        <end position="107"/>
    </location>
</feature>
<evidence type="ECO:0000256" key="11">
    <source>
        <dbReference type="ARBA" id="ARBA00022692"/>
    </source>
</evidence>
<dbReference type="PROSITE" id="PS01315">
    <property type="entry name" value="CDS"/>
    <property type="match status" value="1"/>
</dbReference>
<evidence type="ECO:0000256" key="4">
    <source>
        <dbReference type="ARBA" id="ARBA00005189"/>
    </source>
</evidence>
<dbReference type="EMBL" id="LN515532">
    <property type="protein sequence ID" value="CEA15997.1"/>
    <property type="molecule type" value="Genomic_DNA"/>
</dbReference>
<keyword evidence="11 18" id="KW-0812">Transmembrane</keyword>
<dbReference type="EC" id="2.7.7.41" evidence="6 18"/>
<accession>A0A098C235</accession>
<comment type="similarity">
    <text evidence="5 18">Belongs to the CDS family.</text>
</comment>
<evidence type="ECO:0000256" key="2">
    <source>
        <dbReference type="ARBA" id="ARBA00004651"/>
    </source>
</evidence>
<feature type="transmembrane region" description="Helical" evidence="19">
    <location>
        <begin position="192"/>
        <end position="210"/>
    </location>
</feature>
<evidence type="ECO:0000256" key="5">
    <source>
        <dbReference type="ARBA" id="ARBA00010185"/>
    </source>
</evidence>